<name>A0AC34F724_9BILA</name>
<evidence type="ECO:0000313" key="1">
    <source>
        <dbReference type="Proteomes" id="UP000887579"/>
    </source>
</evidence>
<proteinExistence type="predicted"/>
<dbReference type="WBParaSite" id="ES5_v2.g12660.t1">
    <property type="protein sequence ID" value="ES5_v2.g12660.t1"/>
    <property type="gene ID" value="ES5_v2.g12660"/>
</dbReference>
<sequence length="222" mass="24370">MIFFLLFAVTAAVNGAPGTTTLRPTVIPNQNCVSSSMNIYLNYFFDTGNAHLLFDLYYNIVQNTSIQQAIGNPTRWLSIYGANANGTTPSPIPFSQLDSLQYQLFSLFNPPFYTSMTSSIIDDLTFYSSVLNAQLTYPATPVVVMFLNNPIDDVSASIAKMNAVKNASPKTYFMGVLLSSDPTIAQLPFDFTLNITVADNTAPKFVVDQIMTFICTVTPPSF</sequence>
<dbReference type="Proteomes" id="UP000887579">
    <property type="component" value="Unplaced"/>
</dbReference>
<protein>
    <submittedName>
        <fullName evidence="2">Secreted protein</fullName>
    </submittedName>
</protein>
<organism evidence="1 2">
    <name type="scientific">Panagrolaimus sp. ES5</name>
    <dbReference type="NCBI Taxonomy" id="591445"/>
    <lineage>
        <taxon>Eukaryota</taxon>
        <taxon>Metazoa</taxon>
        <taxon>Ecdysozoa</taxon>
        <taxon>Nematoda</taxon>
        <taxon>Chromadorea</taxon>
        <taxon>Rhabditida</taxon>
        <taxon>Tylenchina</taxon>
        <taxon>Panagrolaimomorpha</taxon>
        <taxon>Panagrolaimoidea</taxon>
        <taxon>Panagrolaimidae</taxon>
        <taxon>Panagrolaimus</taxon>
    </lineage>
</organism>
<accession>A0AC34F724</accession>
<reference evidence="2" key="1">
    <citation type="submission" date="2022-11" db="UniProtKB">
        <authorList>
            <consortium name="WormBaseParasite"/>
        </authorList>
    </citation>
    <scope>IDENTIFICATION</scope>
</reference>
<evidence type="ECO:0000313" key="2">
    <source>
        <dbReference type="WBParaSite" id="ES5_v2.g12660.t1"/>
    </source>
</evidence>